<dbReference type="GO" id="GO:0006508">
    <property type="term" value="P:proteolysis"/>
    <property type="evidence" value="ECO:0007669"/>
    <property type="project" value="UniProtKB-KW"/>
</dbReference>
<dbReference type="PANTHER" id="PTHR33794">
    <property type="entry name" value="BACILLOLYSIN"/>
    <property type="match status" value="1"/>
</dbReference>
<dbReference type="InterPro" id="IPR013856">
    <property type="entry name" value="Peptidase_M4_domain"/>
</dbReference>
<dbReference type="InterPro" id="IPR050728">
    <property type="entry name" value="Zinc_Metalloprotease_M4"/>
</dbReference>
<evidence type="ECO:0000256" key="1">
    <source>
        <dbReference type="ARBA" id="ARBA00009388"/>
    </source>
</evidence>
<name>A0A6L6PV15_9BURK</name>
<sequence>MAIRKTLIAAAIVSIAGTAFAAPMMGNPVSMSKQDNDRLVSTLNGERGKHGLDADHGYALGSQHPGANGHAINRVHHTYKGVRIFESESVVVTDKNGAIVSEAATDRRGSLSAKRFDVKPTLSGNDAIAKAMKSLPSTAAHIDPPSAELIIYPVMKTVRVAGAENKAEADLNALDVQDVVDSYQLAYLVKTRMSKGQEAVFHNTIVNAKDGSLMDQWNMVQSIVGTGHSQYNGDVPIQTTLVGTTYQMLDSTRGTGGQFGGMAITNANHASTSNPTPGVIYTNSTNVWGDGKNYISGGSTTNANGQTAAVNALWGLQNTYDTMNNVLGWKSLDGNNTATYIAVHVGTAYDNAFYTDTCKCMYIGDGSSFYSLGSIDVIGHEMGHGVTAATSNLTYRGESGGLNESASDINGEAVEAYARNGGTGTVINAGNDWMMGKEISKTGTPLRWMYKPSKDGSSLDAWSTSLKRLDPHYSSGPNNRMFYFLAMGSSATTTSDYYSKYLVQAPKNMTGIGIDKAYRIWFKANTTKLTSGSTYADARAAVIAAAQELYGVGSKEAKAAQRAYAAINVGADIAE</sequence>
<evidence type="ECO:0000256" key="4">
    <source>
        <dbReference type="ARBA" id="ARBA00022801"/>
    </source>
</evidence>
<evidence type="ECO:0000256" key="6">
    <source>
        <dbReference type="ARBA" id="ARBA00023049"/>
    </source>
</evidence>
<dbReference type="EC" id="3.4.24.-" evidence="8"/>
<reference evidence="11 12" key="1">
    <citation type="submission" date="2019-11" db="EMBL/GenBank/DDBJ databases">
        <title>Type strains purchased from KCTC, JCM and DSMZ.</title>
        <authorList>
            <person name="Lu H."/>
        </authorList>
    </citation>
    <scope>NUCLEOTIDE SEQUENCE [LARGE SCALE GENOMIC DNA]</scope>
    <source>
        <strain evidence="11 12">KCTC 42409</strain>
    </source>
</reference>
<feature type="chain" id="PRO_5027134740" description="Neutral metalloproteinase" evidence="8">
    <location>
        <begin position="22"/>
        <end position="575"/>
    </location>
</feature>
<keyword evidence="8" id="KW-0964">Secreted</keyword>
<feature type="signal peptide" evidence="8">
    <location>
        <begin position="1"/>
        <end position="21"/>
    </location>
</feature>
<dbReference type="InterPro" id="IPR001570">
    <property type="entry name" value="Peptidase_M4_C_domain"/>
</dbReference>
<organism evidence="11 12">
    <name type="scientific">Pseudoduganella ginsengisoli</name>
    <dbReference type="NCBI Taxonomy" id="1462440"/>
    <lineage>
        <taxon>Bacteria</taxon>
        <taxon>Pseudomonadati</taxon>
        <taxon>Pseudomonadota</taxon>
        <taxon>Betaproteobacteria</taxon>
        <taxon>Burkholderiales</taxon>
        <taxon>Oxalobacteraceae</taxon>
        <taxon>Telluria group</taxon>
        <taxon>Pseudoduganella</taxon>
    </lineage>
</organism>
<comment type="function">
    <text evidence="8">Extracellular zinc metalloprotease.</text>
</comment>
<accession>A0A6L6PV15</accession>
<dbReference type="RefSeq" id="WP_155437710.1">
    <property type="nucleotide sequence ID" value="NZ_WNLA01000001.1"/>
</dbReference>
<comment type="similarity">
    <text evidence="1 8">Belongs to the peptidase M4 family.</text>
</comment>
<dbReference type="EMBL" id="WNLA01000001">
    <property type="protein sequence ID" value="MTW01383.1"/>
    <property type="molecule type" value="Genomic_DNA"/>
</dbReference>
<dbReference type="AlphaFoldDB" id="A0A6L6PV15"/>
<keyword evidence="4 8" id="KW-0378">Hydrolase</keyword>
<gene>
    <name evidence="11" type="ORF">GM668_04690</name>
</gene>
<dbReference type="InterPro" id="IPR027268">
    <property type="entry name" value="Peptidase_M4/M1_CTD_sf"/>
</dbReference>
<evidence type="ECO:0000256" key="8">
    <source>
        <dbReference type="RuleBase" id="RU366073"/>
    </source>
</evidence>
<evidence type="ECO:0000313" key="11">
    <source>
        <dbReference type="EMBL" id="MTW01383.1"/>
    </source>
</evidence>
<keyword evidence="8" id="KW-0732">Signal</keyword>
<dbReference type="GO" id="GO:0004222">
    <property type="term" value="F:metalloendopeptidase activity"/>
    <property type="evidence" value="ECO:0007669"/>
    <property type="project" value="UniProtKB-UniRule"/>
</dbReference>
<dbReference type="GO" id="GO:0046872">
    <property type="term" value="F:metal ion binding"/>
    <property type="evidence" value="ECO:0007669"/>
    <property type="project" value="UniProtKB-UniRule"/>
</dbReference>
<evidence type="ECO:0000256" key="3">
    <source>
        <dbReference type="ARBA" id="ARBA00022723"/>
    </source>
</evidence>
<comment type="caution">
    <text evidence="11">The sequence shown here is derived from an EMBL/GenBank/DDBJ whole genome shotgun (WGS) entry which is preliminary data.</text>
</comment>
<feature type="domain" description="Peptidase M4" evidence="9">
    <location>
        <begin position="225"/>
        <end position="387"/>
    </location>
</feature>
<dbReference type="Gene3D" id="3.10.170.10">
    <property type="match status" value="1"/>
</dbReference>
<feature type="active site" evidence="7">
    <location>
        <position position="381"/>
    </location>
</feature>
<dbReference type="InterPro" id="IPR023612">
    <property type="entry name" value="Peptidase_M4"/>
</dbReference>
<dbReference type="SUPFAM" id="SSF55486">
    <property type="entry name" value="Metalloproteases ('zincins'), catalytic domain"/>
    <property type="match status" value="1"/>
</dbReference>
<keyword evidence="6 8" id="KW-0482">Metalloprotease</keyword>
<proteinExistence type="inferred from homology"/>
<comment type="subcellular location">
    <subcellularLocation>
        <location evidence="8">Secreted</location>
    </subcellularLocation>
</comment>
<dbReference type="Proteomes" id="UP000484015">
    <property type="component" value="Unassembled WGS sequence"/>
</dbReference>
<feature type="active site" description="Proton donor" evidence="7">
    <location>
        <position position="472"/>
    </location>
</feature>
<dbReference type="PRINTS" id="PR00730">
    <property type="entry name" value="THERMOLYSIN"/>
</dbReference>
<dbReference type="Pfam" id="PF01447">
    <property type="entry name" value="Peptidase_M4"/>
    <property type="match status" value="1"/>
</dbReference>
<evidence type="ECO:0000256" key="5">
    <source>
        <dbReference type="ARBA" id="ARBA00022833"/>
    </source>
</evidence>
<protein>
    <recommendedName>
        <fullName evidence="8">Neutral metalloproteinase</fullName>
        <ecNumber evidence="8">3.4.24.-</ecNumber>
    </recommendedName>
</protein>
<keyword evidence="2 8" id="KW-0645">Protease</keyword>
<dbReference type="PANTHER" id="PTHR33794:SF1">
    <property type="entry name" value="BACILLOLYSIN"/>
    <property type="match status" value="1"/>
</dbReference>
<evidence type="ECO:0000256" key="7">
    <source>
        <dbReference type="PIRSR" id="PIRSR623612-1"/>
    </source>
</evidence>
<dbReference type="Gene3D" id="1.10.390.10">
    <property type="entry name" value="Neutral Protease Domain 2"/>
    <property type="match status" value="1"/>
</dbReference>
<evidence type="ECO:0000256" key="2">
    <source>
        <dbReference type="ARBA" id="ARBA00022670"/>
    </source>
</evidence>
<evidence type="ECO:0000259" key="9">
    <source>
        <dbReference type="Pfam" id="PF01447"/>
    </source>
</evidence>
<dbReference type="GO" id="GO:0005576">
    <property type="term" value="C:extracellular region"/>
    <property type="evidence" value="ECO:0007669"/>
    <property type="project" value="UniProtKB-SubCell"/>
</dbReference>
<comment type="cofactor">
    <cofactor evidence="8">
        <name>Zn(2+)</name>
        <dbReference type="ChEBI" id="CHEBI:29105"/>
    </cofactor>
</comment>
<keyword evidence="3" id="KW-0479">Metal-binding</keyword>
<dbReference type="CDD" id="cd09597">
    <property type="entry name" value="M4_TLP"/>
    <property type="match status" value="1"/>
</dbReference>
<keyword evidence="5 8" id="KW-0862">Zinc</keyword>
<evidence type="ECO:0000259" key="10">
    <source>
        <dbReference type="Pfam" id="PF02868"/>
    </source>
</evidence>
<feature type="domain" description="Peptidase M4 C-terminal" evidence="10">
    <location>
        <begin position="391"/>
        <end position="569"/>
    </location>
</feature>
<evidence type="ECO:0000313" key="12">
    <source>
        <dbReference type="Proteomes" id="UP000484015"/>
    </source>
</evidence>
<keyword evidence="12" id="KW-1185">Reference proteome</keyword>
<dbReference type="OrthoDB" id="5378341at2"/>
<dbReference type="Pfam" id="PF02868">
    <property type="entry name" value="Peptidase_M4_C"/>
    <property type="match status" value="1"/>
</dbReference>